<dbReference type="PROSITE" id="PS51257">
    <property type="entry name" value="PROKAR_LIPOPROTEIN"/>
    <property type="match status" value="1"/>
</dbReference>
<reference evidence="1 2" key="1">
    <citation type="journal article" date="2023" name="Mol. Biol. Evol.">
        <title>Genomics of Secondarily Temperate Adaptation in the Only Non-Antarctic Icefish.</title>
        <authorList>
            <person name="Rivera-Colon A.G."/>
            <person name="Rayamajhi N."/>
            <person name="Minhas B.F."/>
            <person name="Madrigal G."/>
            <person name="Bilyk K.T."/>
            <person name="Yoon V."/>
            <person name="Hune M."/>
            <person name="Gregory S."/>
            <person name="Cheng C.H.C."/>
            <person name="Catchen J.M."/>
        </authorList>
    </citation>
    <scope>NUCLEOTIDE SEQUENCE [LARGE SCALE GENOMIC DNA]</scope>
    <source>
        <strain evidence="1">JC2023a</strain>
    </source>
</reference>
<sequence length="69" mass="7624">MRSCTGPCNLFFIQSCDVLELTQYMLKSSFSLQLADGELKNSSATDSVSGLSFVRSQKAANEVRESHKM</sequence>
<accession>A0AAN8BBP4</accession>
<name>A0AAN8BBP4_9TELE</name>
<evidence type="ECO:0000313" key="2">
    <source>
        <dbReference type="Proteomes" id="UP001335648"/>
    </source>
</evidence>
<dbReference type="EMBL" id="JAULUE010002063">
    <property type="protein sequence ID" value="KAK5881732.1"/>
    <property type="molecule type" value="Genomic_DNA"/>
</dbReference>
<comment type="caution">
    <text evidence="1">The sequence shown here is derived from an EMBL/GenBank/DDBJ whole genome shotgun (WGS) entry which is preliminary data.</text>
</comment>
<keyword evidence="2" id="KW-1185">Reference proteome</keyword>
<dbReference type="Proteomes" id="UP001335648">
    <property type="component" value="Unassembled WGS sequence"/>
</dbReference>
<dbReference type="AlphaFoldDB" id="A0AAN8BBP4"/>
<organism evidence="1 2">
    <name type="scientific">Champsocephalus esox</name>
    <name type="common">pike icefish</name>
    <dbReference type="NCBI Taxonomy" id="159716"/>
    <lineage>
        <taxon>Eukaryota</taxon>
        <taxon>Metazoa</taxon>
        <taxon>Chordata</taxon>
        <taxon>Craniata</taxon>
        <taxon>Vertebrata</taxon>
        <taxon>Euteleostomi</taxon>
        <taxon>Actinopterygii</taxon>
        <taxon>Neopterygii</taxon>
        <taxon>Teleostei</taxon>
        <taxon>Neoteleostei</taxon>
        <taxon>Acanthomorphata</taxon>
        <taxon>Eupercaria</taxon>
        <taxon>Perciformes</taxon>
        <taxon>Notothenioidei</taxon>
        <taxon>Channichthyidae</taxon>
        <taxon>Champsocephalus</taxon>
    </lineage>
</organism>
<protein>
    <submittedName>
        <fullName evidence="1">Uncharacterized protein</fullName>
    </submittedName>
</protein>
<proteinExistence type="predicted"/>
<evidence type="ECO:0000313" key="1">
    <source>
        <dbReference type="EMBL" id="KAK5881732.1"/>
    </source>
</evidence>
<gene>
    <name evidence="1" type="ORF">CesoFtcFv8_022497</name>
</gene>